<dbReference type="InterPro" id="IPR044532">
    <property type="entry name" value="BRX-like"/>
</dbReference>
<dbReference type="GO" id="GO:0005634">
    <property type="term" value="C:nucleus"/>
    <property type="evidence" value="ECO:0007669"/>
    <property type="project" value="UniProtKB-SubCell"/>
</dbReference>
<reference evidence="6 7" key="1">
    <citation type="submission" date="2024-01" db="EMBL/GenBank/DDBJ databases">
        <title>The genomes of 5 underutilized Papilionoideae crops provide insights into root nodulation and disease resistanc.</title>
        <authorList>
            <person name="Yuan L."/>
        </authorList>
    </citation>
    <scope>NUCLEOTIDE SEQUENCE [LARGE SCALE GENOMIC DNA]</scope>
    <source>
        <strain evidence="6">ZHUSHIDOU_FW_LH</strain>
        <tissue evidence="6">Leaf</tissue>
    </source>
</reference>
<dbReference type="PROSITE" id="PS51514">
    <property type="entry name" value="BRX"/>
    <property type="match status" value="1"/>
</dbReference>
<protein>
    <recommendedName>
        <fullName evidence="5">BRX domain-containing protein</fullName>
    </recommendedName>
</protein>
<dbReference type="InterPro" id="IPR027988">
    <property type="entry name" value="BRX_N"/>
</dbReference>
<dbReference type="AlphaFoldDB" id="A0AAN9FKB5"/>
<dbReference type="EMBL" id="JAYWIO010000003">
    <property type="protein sequence ID" value="KAK7274980.1"/>
    <property type="molecule type" value="Genomic_DNA"/>
</dbReference>
<dbReference type="PANTHER" id="PTHR46058">
    <property type="entry name" value="PROTEIN BREVIS RADIX-LIKE 1"/>
    <property type="match status" value="1"/>
</dbReference>
<keyword evidence="3" id="KW-0539">Nucleus</keyword>
<dbReference type="Pfam" id="PF13713">
    <property type="entry name" value="BRX_N"/>
    <property type="match status" value="1"/>
</dbReference>
<name>A0AAN9FKB5_CROPI</name>
<evidence type="ECO:0000256" key="3">
    <source>
        <dbReference type="ARBA" id="ARBA00023242"/>
    </source>
</evidence>
<evidence type="ECO:0000313" key="7">
    <source>
        <dbReference type="Proteomes" id="UP001372338"/>
    </source>
</evidence>
<comment type="similarity">
    <text evidence="2">Belongs to the BRX family.</text>
</comment>
<feature type="region of interest" description="Disordered" evidence="4">
    <location>
        <begin position="9"/>
        <end position="30"/>
    </location>
</feature>
<accession>A0AAN9FKB5</accession>
<keyword evidence="7" id="KW-1185">Reference proteome</keyword>
<feature type="compositionally biased region" description="Basic and acidic residues" evidence="4">
    <location>
        <begin position="240"/>
        <end position="254"/>
    </location>
</feature>
<evidence type="ECO:0000256" key="4">
    <source>
        <dbReference type="SAM" id="MobiDB-lite"/>
    </source>
</evidence>
<feature type="domain" description="BRX" evidence="5">
    <location>
        <begin position="163"/>
        <end position="218"/>
    </location>
</feature>
<evidence type="ECO:0000313" key="6">
    <source>
        <dbReference type="EMBL" id="KAK7274980.1"/>
    </source>
</evidence>
<comment type="caution">
    <text evidence="6">The sequence shown here is derived from an EMBL/GenBank/DDBJ whole genome shotgun (WGS) entry which is preliminary data.</text>
</comment>
<dbReference type="Proteomes" id="UP001372338">
    <property type="component" value="Unassembled WGS sequence"/>
</dbReference>
<sequence length="274" mass="30631">MFTCISCKAQTSDDERPEGRVRGTPKAATKSLTAQIKDMAVKVSSSLHLKPQTTGSSKRTSEEANKYPYMVDVSAPPTPGLNFGGLNQHAARPFGTRLVGSSSSTTTSNQTLRIYDDDDASSMTMSRGFTSFQTHRHESSSIRGYAGFQTTGATLSPSVSESKEWMAQIEEGIHMVFVSLPNGGNELVKIRFSLDMFNRWQAQRWWDINQDRIIGLYDVRRIHGQYLNTPPPTEHDEIEENPREAPCHTPEVTRDSPMSMSFKDWAQAGYQRDV</sequence>
<evidence type="ECO:0000256" key="1">
    <source>
        <dbReference type="ARBA" id="ARBA00004123"/>
    </source>
</evidence>
<gene>
    <name evidence="6" type="ORF">RIF29_16084</name>
</gene>
<evidence type="ECO:0000256" key="2">
    <source>
        <dbReference type="ARBA" id="ARBA00009057"/>
    </source>
</evidence>
<evidence type="ECO:0000259" key="5">
    <source>
        <dbReference type="PROSITE" id="PS51514"/>
    </source>
</evidence>
<organism evidence="6 7">
    <name type="scientific">Crotalaria pallida</name>
    <name type="common">Smooth rattlebox</name>
    <name type="synonym">Crotalaria striata</name>
    <dbReference type="NCBI Taxonomy" id="3830"/>
    <lineage>
        <taxon>Eukaryota</taxon>
        <taxon>Viridiplantae</taxon>
        <taxon>Streptophyta</taxon>
        <taxon>Embryophyta</taxon>
        <taxon>Tracheophyta</taxon>
        <taxon>Spermatophyta</taxon>
        <taxon>Magnoliopsida</taxon>
        <taxon>eudicotyledons</taxon>
        <taxon>Gunneridae</taxon>
        <taxon>Pentapetalae</taxon>
        <taxon>rosids</taxon>
        <taxon>fabids</taxon>
        <taxon>Fabales</taxon>
        <taxon>Fabaceae</taxon>
        <taxon>Papilionoideae</taxon>
        <taxon>50 kb inversion clade</taxon>
        <taxon>genistoids sensu lato</taxon>
        <taxon>core genistoids</taxon>
        <taxon>Crotalarieae</taxon>
        <taxon>Crotalaria</taxon>
    </lineage>
</organism>
<comment type="subcellular location">
    <subcellularLocation>
        <location evidence="1">Nucleus</location>
    </subcellularLocation>
</comment>
<feature type="compositionally biased region" description="Basic and acidic residues" evidence="4">
    <location>
        <begin position="11"/>
        <end position="21"/>
    </location>
</feature>
<feature type="region of interest" description="Disordered" evidence="4">
    <location>
        <begin position="228"/>
        <end position="258"/>
    </location>
</feature>
<dbReference type="Pfam" id="PF08381">
    <property type="entry name" value="BRX"/>
    <property type="match status" value="1"/>
</dbReference>
<dbReference type="InterPro" id="IPR013591">
    <property type="entry name" value="Brevis_radix_dom"/>
</dbReference>
<dbReference type="PANTHER" id="PTHR46058:SF26">
    <property type="entry name" value="PROTEIN BREVIS RADIX-LIKE 1"/>
    <property type="match status" value="1"/>
</dbReference>
<proteinExistence type="inferred from homology"/>